<dbReference type="GO" id="GO:0005096">
    <property type="term" value="F:GTPase activator activity"/>
    <property type="evidence" value="ECO:0007669"/>
    <property type="project" value="TreeGrafter"/>
</dbReference>
<dbReference type="SUPFAM" id="SSF47923">
    <property type="entry name" value="Ypt/Rab-GAP domain of gyp1p"/>
    <property type="match status" value="2"/>
</dbReference>
<dbReference type="PANTHER" id="PTHR47219">
    <property type="entry name" value="RAB GTPASE-ACTIVATING PROTEIN 1-LIKE"/>
    <property type="match status" value="1"/>
</dbReference>
<reference evidence="2 3" key="1">
    <citation type="submission" date="2016-02" db="EMBL/GenBank/DDBJ databases">
        <title>Discovery of a natural microsporidian pathogen with a broad tissue tropism in Caenorhabditis elegans.</title>
        <authorList>
            <person name="Luallen R.J."/>
            <person name="Reinke A.W."/>
            <person name="Tong L."/>
            <person name="Botts M.R."/>
            <person name="Felix M.-A."/>
            <person name="Troemel E.R."/>
        </authorList>
    </citation>
    <scope>NUCLEOTIDE SEQUENCE [LARGE SCALE GENOMIC DNA]</scope>
    <source>
        <strain evidence="2 3">JUm2807</strain>
    </source>
</reference>
<protein>
    <recommendedName>
        <fullName evidence="1">Rab-GAP TBC domain-containing protein</fullName>
    </recommendedName>
</protein>
<accession>A0A177EC00</accession>
<dbReference type="Proteomes" id="UP000185944">
    <property type="component" value="Unassembled WGS sequence"/>
</dbReference>
<dbReference type="Gene3D" id="1.10.472.80">
    <property type="entry name" value="Ypt/Rab-GAP domain of gyp1p, domain 3"/>
    <property type="match status" value="1"/>
</dbReference>
<dbReference type="PROSITE" id="PS50086">
    <property type="entry name" value="TBC_RABGAP"/>
    <property type="match status" value="1"/>
</dbReference>
<dbReference type="GeneID" id="93646958"/>
<sequence length="597" mass="67874">MWLEVCSEDGYLIEKRVDNVETEEESAAEGVEGPEYSTAALYMVNEQIGRFRLRKTGAGMVICGSDAFNELLQWMVEDTPTLQESVCYRLGLGSYVKYYESVDCVVILGTLGMAVFGKNRCQKIPYMEIEDVYLEKRLVIRQKSGVEEVDAFDRLGQEIVTLALQALEGPNLEESLLLQTITERVASVLPIYNQQIKMVFITEGGSLSVTEDFLIVKEDKEYLMIPLEMLRVVEIRKESKTLLMLVDSNRRAFEYTLLLGRHTDDLLKHMGRKREEFKVPYINTILDMIEAGIEESVNTTNALFSVYGNNDINSTSEYRIYVRGTEKDPSLITCTAKERPFIWLEYFCVSGMSMHHHHYIHSHRNIHTLEHSVSEQIEIDVGRSAYDTCTALEAEGLKRVLLAFAVTSGGDYLQSHALVGMAFFRVLGEFGSFVALHYIFGKILPRYSGSDIYGLKRDVHVLHVLMKEKFPGLCDNLSEKSIEIEILTAPWLLSLFTTVFARVHLEQVFDYIGVYGASFVFRVALALIERMYRGLSRSEKEGSLLKSSKNYLFSGGSTPSMTTTEFQTVVQIAITGTVITPERIIIERNRYDLSHRE</sequence>
<dbReference type="EMBL" id="LTDL01000040">
    <property type="protein sequence ID" value="OAG29475.1"/>
    <property type="molecule type" value="Genomic_DNA"/>
</dbReference>
<dbReference type="SMART" id="SM00164">
    <property type="entry name" value="TBC"/>
    <property type="match status" value="1"/>
</dbReference>
<dbReference type="PANTHER" id="PTHR47219:SF20">
    <property type="entry name" value="TBC1 DOMAIN FAMILY MEMBER 2B"/>
    <property type="match status" value="1"/>
</dbReference>
<dbReference type="VEuPathDB" id="MicrosporidiaDB:NEDG_00608"/>
<dbReference type="GO" id="GO:0031267">
    <property type="term" value="F:small GTPase binding"/>
    <property type="evidence" value="ECO:0007669"/>
    <property type="project" value="TreeGrafter"/>
</dbReference>
<dbReference type="InterPro" id="IPR050302">
    <property type="entry name" value="Rab_GAP_TBC_domain"/>
</dbReference>
<dbReference type="Pfam" id="PF00566">
    <property type="entry name" value="RabGAP-TBC"/>
    <property type="match status" value="1"/>
</dbReference>
<name>A0A177EC00_9MICR</name>
<dbReference type="STRING" id="1805483.A0A177EC00"/>
<keyword evidence="3" id="KW-1185">Reference proteome</keyword>
<feature type="domain" description="Rab-GAP TBC" evidence="1">
    <location>
        <begin position="333"/>
        <end position="516"/>
    </location>
</feature>
<dbReference type="InterPro" id="IPR000195">
    <property type="entry name" value="Rab-GAP-TBC_dom"/>
</dbReference>
<dbReference type="InterPro" id="IPR035969">
    <property type="entry name" value="Rab-GAP_TBC_sf"/>
</dbReference>
<evidence type="ECO:0000259" key="1">
    <source>
        <dbReference type="PROSITE" id="PS50086"/>
    </source>
</evidence>
<evidence type="ECO:0000313" key="2">
    <source>
        <dbReference type="EMBL" id="OAG29475.1"/>
    </source>
</evidence>
<organism evidence="2 3">
    <name type="scientific">Nematocida displodere</name>
    <dbReference type="NCBI Taxonomy" id="1805483"/>
    <lineage>
        <taxon>Eukaryota</taxon>
        <taxon>Fungi</taxon>
        <taxon>Fungi incertae sedis</taxon>
        <taxon>Microsporidia</taxon>
        <taxon>Nematocida</taxon>
    </lineage>
</organism>
<proteinExistence type="predicted"/>
<dbReference type="RefSeq" id="XP_067544123.1">
    <property type="nucleotide sequence ID" value="XM_067688026.1"/>
</dbReference>
<dbReference type="AlphaFoldDB" id="A0A177EC00"/>
<comment type="caution">
    <text evidence="2">The sequence shown here is derived from an EMBL/GenBank/DDBJ whole genome shotgun (WGS) entry which is preliminary data.</text>
</comment>
<dbReference type="OrthoDB" id="294251at2759"/>
<evidence type="ECO:0000313" key="3">
    <source>
        <dbReference type="Proteomes" id="UP000185944"/>
    </source>
</evidence>
<gene>
    <name evidence="2" type="ORF">NEDG_00608</name>
</gene>